<evidence type="ECO:0000256" key="1">
    <source>
        <dbReference type="SAM" id="SignalP"/>
    </source>
</evidence>
<accession>A0A1S4A1A9</accession>
<dbReference type="GO" id="GO:0006995">
    <property type="term" value="P:cellular response to nitrogen starvation"/>
    <property type="evidence" value="ECO:0007669"/>
    <property type="project" value="InterPro"/>
</dbReference>
<dbReference type="AlphaFoldDB" id="A0A1S4A1A9"/>
<sequence length="105" mass="11637">MARFEMMLFIALVILLVCTAPCFEARKLLNSKDKKNTDSARSREANLLLNALPKGKISPSSPSKRGHAAFVNYKKKQYAGGHVDRNLESVPSPGIGHRAIRARLF</sequence>
<feature type="signal peptide" evidence="1">
    <location>
        <begin position="1"/>
        <end position="25"/>
    </location>
</feature>
<evidence type="ECO:0000313" key="2">
    <source>
        <dbReference type="RefSeq" id="XP_016470462.1"/>
    </source>
</evidence>
<organism evidence="2">
    <name type="scientific">Nicotiana tabacum</name>
    <name type="common">Common tobacco</name>
    <dbReference type="NCBI Taxonomy" id="4097"/>
    <lineage>
        <taxon>Eukaryota</taxon>
        <taxon>Viridiplantae</taxon>
        <taxon>Streptophyta</taxon>
        <taxon>Embryophyta</taxon>
        <taxon>Tracheophyta</taxon>
        <taxon>Spermatophyta</taxon>
        <taxon>Magnoliopsida</taxon>
        <taxon>eudicotyledons</taxon>
        <taxon>Gunneridae</taxon>
        <taxon>Pentapetalae</taxon>
        <taxon>asterids</taxon>
        <taxon>lamiids</taxon>
        <taxon>Solanales</taxon>
        <taxon>Solanaceae</taxon>
        <taxon>Nicotianoideae</taxon>
        <taxon>Nicotianeae</taxon>
        <taxon>Nicotiana</taxon>
    </lineage>
</organism>
<dbReference type="KEGG" id="nta:107792746"/>
<dbReference type="GO" id="GO:0006970">
    <property type="term" value="P:response to osmotic stress"/>
    <property type="evidence" value="ECO:0007669"/>
    <property type="project" value="InterPro"/>
</dbReference>
<gene>
    <name evidence="2" type="primary">LOC107792746</name>
</gene>
<feature type="chain" id="PRO_5010377147" evidence="1">
    <location>
        <begin position="26"/>
        <end position="105"/>
    </location>
</feature>
<dbReference type="OMA" id="MARFEMM"/>
<protein>
    <submittedName>
        <fullName evidence="2">Uncharacterized protein</fullName>
    </submittedName>
</protein>
<keyword evidence="1" id="KW-0732">Signal</keyword>
<reference evidence="2" key="1">
    <citation type="submission" date="2025-08" db="UniProtKB">
        <authorList>
            <consortium name="RefSeq"/>
        </authorList>
    </citation>
    <scope>IDENTIFICATION</scope>
</reference>
<dbReference type="PANTHER" id="PTHR37180:SF4">
    <property type="entry name" value="FORMIN-LIKE PROTEIN 3"/>
    <property type="match status" value="1"/>
</dbReference>
<dbReference type="OrthoDB" id="1287220at2759"/>
<dbReference type="PANTHER" id="PTHR37180">
    <property type="entry name" value="PRECURSOR OF CEP14"/>
    <property type="match status" value="1"/>
</dbReference>
<dbReference type="InterPro" id="IPR038930">
    <property type="entry name" value="CEP13/CEP14"/>
</dbReference>
<dbReference type="RefSeq" id="XP_016470462.1">
    <property type="nucleotide sequence ID" value="XM_016614976.1"/>
</dbReference>
<dbReference type="PaxDb" id="4097-A0A1S4A1A9"/>
<name>A0A1S4A1A9_TOBAC</name>
<dbReference type="STRING" id="4097.A0A1S4A1A9"/>
<proteinExistence type="predicted"/>